<proteinExistence type="predicted"/>
<sequence>MALDESSCSLGVHRRTANEYDGLELVDLYLQKGANPRLRDWFGVTAIDRARSKTNAVGVHHMNMELWEVALKKMIEAIEKLEITSRQKLCNVCLLKLTILLAKEGGETNPNNLSPPLHEVAGIDISIRRCLTWAREALENGHDANKLDLESSAEKDLGRPLHAALHDRRQPTIPRITGKQKRYESLDLIDLFLEHGADSHLMDQEGKTPMEKAIDKLFSQGCSEFWLFALYKVDDAVDKLEGK</sequence>
<organism evidence="1 2">
    <name type="scientific">Dactylonectria estremocensis</name>
    <dbReference type="NCBI Taxonomy" id="1079267"/>
    <lineage>
        <taxon>Eukaryota</taxon>
        <taxon>Fungi</taxon>
        <taxon>Dikarya</taxon>
        <taxon>Ascomycota</taxon>
        <taxon>Pezizomycotina</taxon>
        <taxon>Sordariomycetes</taxon>
        <taxon>Hypocreomycetidae</taxon>
        <taxon>Hypocreales</taxon>
        <taxon>Nectriaceae</taxon>
        <taxon>Dactylonectria</taxon>
    </lineage>
</organism>
<dbReference type="InterPro" id="IPR036770">
    <property type="entry name" value="Ankyrin_rpt-contain_sf"/>
</dbReference>
<dbReference type="EMBL" id="JAGMUU010000009">
    <property type="protein sequence ID" value="KAH7145925.1"/>
    <property type="molecule type" value="Genomic_DNA"/>
</dbReference>
<gene>
    <name evidence="1" type="ORF">B0J13DRAFT_666593</name>
</gene>
<dbReference type="Gene3D" id="1.25.40.20">
    <property type="entry name" value="Ankyrin repeat-containing domain"/>
    <property type="match status" value="1"/>
</dbReference>
<dbReference type="SUPFAM" id="SSF48403">
    <property type="entry name" value="Ankyrin repeat"/>
    <property type="match status" value="1"/>
</dbReference>
<dbReference type="AlphaFoldDB" id="A0A9P9EWN9"/>
<name>A0A9P9EWN9_9HYPO</name>
<accession>A0A9P9EWN9</accession>
<comment type="caution">
    <text evidence="1">The sequence shown here is derived from an EMBL/GenBank/DDBJ whole genome shotgun (WGS) entry which is preliminary data.</text>
</comment>
<protein>
    <submittedName>
        <fullName evidence="1">Uncharacterized protein</fullName>
    </submittedName>
</protein>
<keyword evidence="2" id="KW-1185">Reference proteome</keyword>
<dbReference type="OrthoDB" id="426293at2759"/>
<dbReference type="Proteomes" id="UP000717696">
    <property type="component" value="Unassembled WGS sequence"/>
</dbReference>
<evidence type="ECO:0000313" key="1">
    <source>
        <dbReference type="EMBL" id="KAH7145925.1"/>
    </source>
</evidence>
<evidence type="ECO:0000313" key="2">
    <source>
        <dbReference type="Proteomes" id="UP000717696"/>
    </source>
</evidence>
<reference evidence="1" key="1">
    <citation type="journal article" date="2021" name="Nat. Commun.">
        <title>Genetic determinants of endophytism in the Arabidopsis root mycobiome.</title>
        <authorList>
            <person name="Mesny F."/>
            <person name="Miyauchi S."/>
            <person name="Thiergart T."/>
            <person name="Pickel B."/>
            <person name="Atanasova L."/>
            <person name="Karlsson M."/>
            <person name="Huettel B."/>
            <person name="Barry K.W."/>
            <person name="Haridas S."/>
            <person name="Chen C."/>
            <person name="Bauer D."/>
            <person name="Andreopoulos W."/>
            <person name="Pangilinan J."/>
            <person name="LaButti K."/>
            <person name="Riley R."/>
            <person name="Lipzen A."/>
            <person name="Clum A."/>
            <person name="Drula E."/>
            <person name="Henrissat B."/>
            <person name="Kohler A."/>
            <person name="Grigoriev I.V."/>
            <person name="Martin F.M."/>
            <person name="Hacquard S."/>
        </authorList>
    </citation>
    <scope>NUCLEOTIDE SEQUENCE</scope>
    <source>
        <strain evidence="1">MPI-CAGE-AT-0021</strain>
    </source>
</reference>